<sequence>MSQLLAFITFWQNSLNDWVRREIIDDDPWDEQISDLPDDKEEPKTSAIESVPEADTPQADTPESDISMIHQ</sequence>
<gene>
    <name evidence="2" type="ORF">KME15_08090</name>
</gene>
<dbReference type="AlphaFoldDB" id="A0A951Q9S3"/>
<comment type="caution">
    <text evidence="2">The sequence shown here is derived from an EMBL/GenBank/DDBJ whole genome shotgun (WGS) entry which is preliminary data.</text>
</comment>
<dbReference type="Proteomes" id="UP000757435">
    <property type="component" value="Unassembled WGS sequence"/>
</dbReference>
<proteinExistence type="predicted"/>
<dbReference type="EMBL" id="JAHHHD010000006">
    <property type="protein sequence ID" value="MBW4658619.1"/>
    <property type="molecule type" value="Genomic_DNA"/>
</dbReference>
<evidence type="ECO:0000313" key="2">
    <source>
        <dbReference type="EMBL" id="MBW4658619.1"/>
    </source>
</evidence>
<evidence type="ECO:0000313" key="3">
    <source>
        <dbReference type="Proteomes" id="UP000757435"/>
    </source>
</evidence>
<organism evidence="2 3">
    <name type="scientific">Drouetiella hepatica Uher 2000/2452</name>
    <dbReference type="NCBI Taxonomy" id="904376"/>
    <lineage>
        <taxon>Bacteria</taxon>
        <taxon>Bacillati</taxon>
        <taxon>Cyanobacteriota</taxon>
        <taxon>Cyanophyceae</taxon>
        <taxon>Oculatellales</taxon>
        <taxon>Oculatellaceae</taxon>
        <taxon>Drouetiella</taxon>
    </lineage>
</organism>
<protein>
    <submittedName>
        <fullName evidence="2">Uncharacterized protein</fullName>
    </submittedName>
</protein>
<reference evidence="2" key="1">
    <citation type="submission" date="2021-05" db="EMBL/GenBank/DDBJ databases">
        <authorList>
            <person name="Pietrasiak N."/>
            <person name="Ward R."/>
            <person name="Stajich J.E."/>
            <person name="Kurbessoian T."/>
        </authorList>
    </citation>
    <scope>NUCLEOTIDE SEQUENCE</scope>
    <source>
        <strain evidence="2">UHER 2000/2452</strain>
    </source>
</reference>
<reference evidence="2" key="2">
    <citation type="journal article" date="2022" name="Microbiol. Resour. Announc.">
        <title>Metagenome Sequencing to Explore Phylogenomics of Terrestrial Cyanobacteria.</title>
        <authorList>
            <person name="Ward R.D."/>
            <person name="Stajich J.E."/>
            <person name="Johansen J.R."/>
            <person name="Huntemann M."/>
            <person name="Clum A."/>
            <person name="Foster B."/>
            <person name="Foster B."/>
            <person name="Roux S."/>
            <person name="Palaniappan K."/>
            <person name="Varghese N."/>
            <person name="Mukherjee S."/>
            <person name="Reddy T.B.K."/>
            <person name="Daum C."/>
            <person name="Copeland A."/>
            <person name="Chen I.A."/>
            <person name="Ivanova N.N."/>
            <person name="Kyrpides N.C."/>
            <person name="Shapiro N."/>
            <person name="Eloe-Fadrosh E.A."/>
            <person name="Pietrasiak N."/>
        </authorList>
    </citation>
    <scope>NUCLEOTIDE SEQUENCE</scope>
    <source>
        <strain evidence="2">UHER 2000/2452</strain>
    </source>
</reference>
<feature type="compositionally biased region" description="Acidic residues" evidence="1">
    <location>
        <begin position="26"/>
        <end position="40"/>
    </location>
</feature>
<feature type="region of interest" description="Disordered" evidence="1">
    <location>
        <begin position="26"/>
        <end position="71"/>
    </location>
</feature>
<accession>A0A951Q9S3</accession>
<name>A0A951Q9S3_9CYAN</name>
<evidence type="ECO:0000256" key="1">
    <source>
        <dbReference type="SAM" id="MobiDB-lite"/>
    </source>
</evidence>